<dbReference type="EMBL" id="JABFOF010000004">
    <property type="protein sequence ID" value="KAG2399507.1"/>
    <property type="molecule type" value="Genomic_DNA"/>
</dbReference>
<dbReference type="Proteomes" id="UP000743370">
    <property type="component" value="Unassembled WGS sequence"/>
</dbReference>
<reference evidence="1 2" key="1">
    <citation type="submission" date="2020-05" db="EMBL/GenBank/DDBJ databases">
        <title>Vigna angularis (adzuki bean) Var. LongXiaoDou No. 4 denovo assembly.</title>
        <authorList>
            <person name="Xiang H."/>
        </authorList>
    </citation>
    <scope>NUCLEOTIDE SEQUENCE [LARGE SCALE GENOMIC DNA]</scope>
    <source>
        <tissue evidence="1">Leaf</tissue>
    </source>
</reference>
<accession>A0A8T0KHX6</accession>
<protein>
    <submittedName>
        <fullName evidence="1">Uncharacterized protein</fullName>
    </submittedName>
</protein>
<dbReference type="AlphaFoldDB" id="A0A8T0KHX6"/>
<evidence type="ECO:0000313" key="2">
    <source>
        <dbReference type="Proteomes" id="UP000743370"/>
    </source>
</evidence>
<proteinExistence type="predicted"/>
<sequence>MEDRRKLSYKKEPYNFSLCFKCELYFRLNMSEGLYNNEENCYSSSYQLFYCINDVRTLL</sequence>
<comment type="caution">
    <text evidence="1">The sequence shown here is derived from an EMBL/GenBank/DDBJ whole genome shotgun (WGS) entry which is preliminary data.</text>
</comment>
<organism evidence="1 2">
    <name type="scientific">Phaseolus angularis</name>
    <name type="common">Azuki bean</name>
    <name type="synonym">Vigna angularis</name>
    <dbReference type="NCBI Taxonomy" id="3914"/>
    <lineage>
        <taxon>Eukaryota</taxon>
        <taxon>Viridiplantae</taxon>
        <taxon>Streptophyta</taxon>
        <taxon>Embryophyta</taxon>
        <taxon>Tracheophyta</taxon>
        <taxon>Spermatophyta</taxon>
        <taxon>Magnoliopsida</taxon>
        <taxon>eudicotyledons</taxon>
        <taxon>Gunneridae</taxon>
        <taxon>Pentapetalae</taxon>
        <taxon>rosids</taxon>
        <taxon>fabids</taxon>
        <taxon>Fabales</taxon>
        <taxon>Fabaceae</taxon>
        <taxon>Papilionoideae</taxon>
        <taxon>50 kb inversion clade</taxon>
        <taxon>NPAAA clade</taxon>
        <taxon>indigoferoid/millettioid clade</taxon>
        <taxon>Phaseoleae</taxon>
        <taxon>Vigna</taxon>
    </lineage>
</organism>
<evidence type="ECO:0000313" key="1">
    <source>
        <dbReference type="EMBL" id="KAG2399507.1"/>
    </source>
</evidence>
<gene>
    <name evidence="1" type="ORF">HKW66_Vig0080110</name>
</gene>
<name>A0A8T0KHX6_PHAAN</name>